<dbReference type="InterPro" id="IPR052751">
    <property type="entry name" value="Plant_MAPKKK"/>
</dbReference>
<dbReference type="GO" id="GO:0004672">
    <property type="term" value="F:protein kinase activity"/>
    <property type="evidence" value="ECO:0007669"/>
    <property type="project" value="InterPro"/>
</dbReference>
<reference evidence="3" key="1">
    <citation type="submission" date="2023-06" db="EMBL/GenBank/DDBJ databases">
        <authorList>
            <person name="Delattre M."/>
        </authorList>
    </citation>
    <scope>NUCLEOTIDE SEQUENCE</scope>
    <source>
        <strain evidence="3">AF72</strain>
    </source>
</reference>
<dbReference type="PANTHER" id="PTHR48011">
    <property type="entry name" value="CCR4-NOT TRANSCRIPTIONAL COMPLEX SUBUNIT CAF120-RELATED"/>
    <property type="match status" value="1"/>
</dbReference>
<dbReference type="GO" id="GO:0005524">
    <property type="term" value="F:ATP binding"/>
    <property type="evidence" value="ECO:0007669"/>
    <property type="project" value="InterPro"/>
</dbReference>
<evidence type="ECO:0000256" key="1">
    <source>
        <dbReference type="SAM" id="MobiDB-lite"/>
    </source>
</evidence>
<dbReference type="PANTHER" id="PTHR48011:SF4">
    <property type="entry name" value="MITOGEN-ACTIVATED PROTEIN KINASE KINASE KINASE 19"/>
    <property type="match status" value="1"/>
</dbReference>
<dbReference type="InterPro" id="IPR011009">
    <property type="entry name" value="Kinase-like_dom_sf"/>
</dbReference>
<comment type="caution">
    <text evidence="3">The sequence shown here is derived from an EMBL/GenBank/DDBJ whole genome shotgun (WGS) entry which is preliminary data.</text>
</comment>
<dbReference type="Gene3D" id="1.10.510.10">
    <property type="entry name" value="Transferase(Phosphotransferase) domain 1"/>
    <property type="match status" value="1"/>
</dbReference>
<dbReference type="EMBL" id="CATQJA010002626">
    <property type="protein sequence ID" value="CAJ0574139.1"/>
    <property type="molecule type" value="Genomic_DNA"/>
</dbReference>
<evidence type="ECO:0000259" key="2">
    <source>
        <dbReference type="PROSITE" id="PS50011"/>
    </source>
</evidence>
<dbReference type="InterPro" id="IPR000719">
    <property type="entry name" value="Prot_kinase_dom"/>
</dbReference>
<evidence type="ECO:0000313" key="4">
    <source>
        <dbReference type="Proteomes" id="UP001177023"/>
    </source>
</evidence>
<dbReference type="Proteomes" id="UP001177023">
    <property type="component" value="Unassembled WGS sequence"/>
</dbReference>
<feature type="domain" description="Protein kinase" evidence="2">
    <location>
        <begin position="29"/>
        <end position="301"/>
    </location>
</feature>
<feature type="non-terminal residue" evidence="3">
    <location>
        <position position="824"/>
    </location>
</feature>
<feature type="region of interest" description="Disordered" evidence="1">
    <location>
        <begin position="290"/>
        <end position="406"/>
    </location>
</feature>
<keyword evidence="4" id="KW-1185">Reference proteome</keyword>
<protein>
    <recommendedName>
        <fullName evidence="2">Protein kinase domain-containing protein</fullName>
    </recommendedName>
</protein>
<name>A0AA36G0N1_9BILA</name>
<gene>
    <name evidence="3" type="ORF">MSPICULIGERA_LOCUS12480</name>
</gene>
<accession>A0AA36G0N1</accession>
<sequence>MAKKEHMPADPSPYSKSAYFPLYFEKDIIEPRQPLPGGGQAEPFICGLKGLQGKFVVKFRKNTVKEANGGLADNRKIRTEYGNHFSASTHPNILRVFGKIELEKDGSLGAVFEYHPEGSLAELIRGNIYTYDEENIVDWLADIASALSHIHSRARFYHGDVSDGNVLLRNGRTVAVLSDFGLARTNSSEGHVSGTPGYMAPEAYRGETTLKSDVYSLGALLWRLSYRESLVGTYNQQTLSDKVKKDGFHRDYSDMAANLKPILKNCCAHQVDARWDASVAYEELVKLQGARTSEERKQPTFANQGLGQPGVVRHAPRDISDSGDGGGGGDLMPTITRDQPVPPPRAQQYSRSLYQPNPTSAWSSSQSRPSGSSSAERQNTSSQTPETSGTTPDPTVSSEGIQDKSIKDRAIPPVIFSEREEQERRYWLKLFDIYGPMPGGEPLISVTRQGQATIAAIGWPTERGTTSGSSRQACICVKTLYHLATNEENHDFKETRVYTEQVNEHEILTALKWNQEGTMLAAILQGENTQRLITARVIEKDHGFQVSHQERKIAARPQVCSYASVAMIRNLERTRSVAPIIDWAPGMEGQLAVCFADQLLVLKEERYQPHTDNIHLPAFTLRHGMSVDFEPSTAPAQICGWDATGDKFSYYFSGHLYTWSASEARLRTRPLTLPRQAKHHLVIGEYPKRTVHVVCEMPECYEIWAFANGDFTLVEVVTKASNQRMLGVLPSESKSDIRYVQPFESRLNSFPGGVCIASNQPTGTNSSVLVVHLAGSESKQLALNGGDSQIRAMRFKPNQPHLAALTEKKLIIYETGPELKAGCS</sequence>
<feature type="compositionally biased region" description="Polar residues" evidence="1">
    <location>
        <begin position="375"/>
        <end position="400"/>
    </location>
</feature>
<dbReference type="Pfam" id="PF00069">
    <property type="entry name" value="Pkinase"/>
    <property type="match status" value="1"/>
</dbReference>
<proteinExistence type="predicted"/>
<organism evidence="3 4">
    <name type="scientific">Mesorhabditis spiculigera</name>
    <dbReference type="NCBI Taxonomy" id="96644"/>
    <lineage>
        <taxon>Eukaryota</taxon>
        <taxon>Metazoa</taxon>
        <taxon>Ecdysozoa</taxon>
        <taxon>Nematoda</taxon>
        <taxon>Chromadorea</taxon>
        <taxon>Rhabditida</taxon>
        <taxon>Rhabditina</taxon>
        <taxon>Rhabditomorpha</taxon>
        <taxon>Rhabditoidea</taxon>
        <taxon>Rhabditidae</taxon>
        <taxon>Mesorhabditinae</taxon>
        <taxon>Mesorhabditis</taxon>
    </lineage>
</organism>
<dbReference type="PROSITE" id="PS50011">
    <property type="entry name" value="PROTEIN_KINASE_DOM"/>
    <property type="match status" value="1"/>
</dbReference>
<feature type="compositionally biased region" description="Polar residues" evidence="1">
    <location>
        <begin position="347"/>
        <end position="359"/>
    </location>
</feature>
<dbReference type="GO" id="GO:0007165">
    <property type="term" value="P:signal transduction"/>
    <property type="evidence" value="ECO:0007669"/>
    <property type="project" value="TreeGrafter"/>
</dbReference>
<evidence type="ECO:0000313" key="3">
    <source>
        <dbReference type="EMBL" id="CAJ0574139.1"/>
    </source>
</evidence>
<dbReference type="SUPFAM" id="SSF56112">
    <property type="entry name" value="Protein kinase-like (PK-like)"/>
    <property type="match status" value="1"/>
</dbReference>
<dbReference type="AlphaFoldDB" id="A0AA36G0N1"/>
<feature type="compositionally biased region" description="Low complexity" evidence="1">
    <location>
        <begin position="360"/>
        <end position="374"/>
    </location>
</feature>